<dbReference type="GO" id="GO:0005886">
    <property type="term" value="C:plasma membrane"/>
    <property type="evidence" value="ECO:0007669"/>
    <property type="project" value="UniProtKB-SubCell"/>
</dbReference>
<sequence>MSNFGYVLGPLISLIGTVSVYLCSFILASESKELFGQYSEFIFLMNIFVASASLSIDIQMVRSQINGEKNFEPYYFQIGLLINLFLSTVYVFSLSILSLGEYLFSFLIIIFQFVIVFVSGLFQMRKFYIWMSITLNVTNIIRLIFVSLVVFNSEFKSVSQIVNGYILIHLFTLIFSLFCFYFFFHSENKIYQFSRENWTVSKFKGLILLAIAPVLHMVIYQSDIVILSQSQSVTIVAEYGLALTIVTAIYYFPSLVSNKYMLPYLLKIGEGDKVERKPVLYYAFFSIVFIFLVFSLTDQIYEWFFFKYSNSTFILKILLIGVFFRLLSIPLGSALNAERKVKKKIIVMAFVAFFNLLANYIFIPQFGVKAAIYTTVISEIMLFSLYFLIIKL</sequence>
<evidence type="ECO:0000256" key="5">
    <source>
        <dbReference type="ARBA" id="ARBA00023136"/>
    </source>
</evidence>
<evidence type="ECO:0000256" key="2">
    <source>
        <dbReference type="ARBA" id="ARBA00022475"/>
    </source>
</evidence>
<keyword evidence="2" id="KW-1003">Cell membrane</keyword>
<feature type="transmembrane region" description="Helical" evidence="6">
    <location>
        <begin position="205"/>
        <end position="227"/>
    </location>
</feature>
<feature type="transmembrane region" description="Helical" evidence="6">
    <location>
        <begin position="129"/>
        <end position="151"/>
    </location>
</feature>
<evidence type="ECO:0000256" key="6">
    <source>
        <dbReference type="SAM" id="Phobius"/>
    </source>
</evidence>
<dbReference type="AlphaFoldDB" id="A0A7M1WAQ7"/>
<feature type="transmembrane region" description="Helical" evidence="6">
    <location>
        <begin position="370"/>
        <end position="389"/>
    </location>
</feature>
<keyword evidence="3 6" id="KW-0812">Transmembrane</keyword>
<evidence type="ECO:0008006" key="8">
    <source>
        <dbReference type="Google" id="ProtNLM"/>
    </source>
</evidence>
<evidence type="ECO:0000313" key="7">
    <source>
        <dbReference type="EMBL" id="QOS24059.1"/>
    </source>
</evidence>
<evidence type="ECO:0000256" key="3">
    <source>
        <dbReference type="ARBA" id="ARBA00022692"/>
    </source>
</evidence>
<feature type="transmembrane region" description="Helical" evidence="6">
    <location>
        <begin position="102"/>
        <end position="122"/>
    </location>
</feature>
<feature type="transmembrane region" description="Helical" evidence="6">
    <location>
        <begin position="41"/>
        <end position="62"/>
    </location>
</feature>
<gene>
    <name evidence="7" type="ORF">VP382_00016</name>
</gene>
<evidence type="ECO:0000256" key="4">
    <source>
        <dbReference type="ARBA" id="ARBA00022989"/>
    </source>
</evidence>
<dbReference type="InterPro" id="IPR050833">
    <property type="entry name" value="Poly_Biosynth_Transport"/>
</dbReference>
<comment type="subcellular location">
    <subcellularLocation>
        <location evidence="1">Cell membrane</location>
        <topology evidence="1">Multi-pass membrane protein</topology>
    </subcellularLocation>
</comment>
<protein>
    <recommendedName>
        <fullName evidence="8">Polysaccharide biosynthesis protein</fullName>
    </recommendedName>
</protein>
<feature type="transmembrane region" description="Helical" evidence="6">
    <location>
        <begin position="313"/>
        <end position="333"/>
    </location>
</feature>
<feature type="transmembrane region" description="Helical" evidence="6">
    <location>
        <begin position="345"/>
        <end position="364"/>
    </location>
</feature>
<dbReference type="PANTHER" id="PTHR30250:SF11">
    <property type="entry name" value="O-ANTIGEN TRANSPORTER-RELATED"/>
    <property type="match status" value="1"/>
</dbReference>
<evidence type="ECO:0000256" key="1">
    <source>
        <dbReference type="ARBA" id="ARBA00004651"/>
    </source>
</evidence>
<keyword evidence="5 6" id="KW-0472">Membrane</keyword>
<feature type="transmembrane region" description="Helical" evidence="6">
    <location>
        <begin position="7"/>
        <end position="29"/>
    </location>
</feature>
<accession>A0A7M1WAQ7</accession>
<proteinExistence type="predicted"/>
<organism evidence="7">
    <name type="scientific">Vibrio parahaemolyticus</name>
    <dbReference type="NCBI Taxonomy" id="670"/>
    <lineage>
        <taxon>Bacteria</taxon>
        <taxon>Pseudomonadati</taxon>
        <taxon>Pseudomonadota</taxon>
        <taxon>Gammaproteobacteria</taxon>
        <taxon>Vibrionales</taxon>
        <taxon>Vibrionaceae</taxon>
        <taxon>Vibrio</taxon>
    </lineage>
</organism>
<reference evidence="7" key="1">
    <citation type="submission" date="2020-08" db="EMBL/GenBank/DDBJ databases">
        <title>Genetic structure, function and evolution of capsule biosynthesis loci in Vibrio parahaemolyticus.</title>
        <authorList>
            <person name="Li L."/>
            <person name="Bian S."/>
        </authorList>
    </citation>
    <scope>NUCLEOTIDE SEQUENCE</scope>
    <source>
        <strain evidence="7">VP382</strain>
    </source>
</reference>
<keyword evidence="4 6" id="KW-1133">Transmembrane helix</keyword>
<dbReference type="EMBL" id="MT898259">
    <property type="protein sequence ID" value="QOS24059.1"/>
    <property type="molecule type" value="Genomic_DNA"/>
</dbReference>
<feature type="transmembrane region" description="Helical" evidence="6">
    <location>
        <begin position="74"/>
        <end position="96"/>
    </location>
</feature>
<feature type="transmembrane region" description="Helical" evidence="6">
    <location>
        <begin position="163"/>
        <end position="184"/>
    </location>
</feature>
<feature type="transmembrane region" description="Helical" evidence="6">
    <location>
        <begin position="279"/>
        <end position="301"/>
    </location>
</feature>
<name>A0A7M1WAQ7_VIBPH</name>
<feature type="transmembrane region" description="Helical" evidence="6">
    <location>
        <begin position="239"/>
        <end position="258"/>
    </location>
</feature>
<dbReference type="PANTHER" id="PTHR30250">
    <property type="entry name" value="PST FAMILY PREDICTED COLANIC ACID TRANSPORTER"/>
    <property type="match status" value="1"/>
</dbReference>